<keyword evidence="3" id="KW-1185">Reference proteome</keyword>
<dbReference type="SMART" id="SM01321">
    <property type="entry name" value="Y1_Tnp"/>
    <property type="match status" value="1"/>
</dbReference>
<dbReference type="STRING" id="314278.NB231_02318"/>
<dbReference type="EMBL" id="AAOF01000007">
    <property type="protein sequence ID" value="EAR21564.1"/>
    <property type="molecule type" value="Genomic_DNA"/>
</dbReference>
<evidence type="ECO:0000313" key="2">
    <source>
        <dbReference type="EMBL" id="EAR21564.1"/>
    </source>
</evidence>
<name>A4BRJ3_9GAMM</name>
<organism evidence="2 3">
    <name type="scientific">Nitrococcus mobilis Nb-231</name>
    <dbReference type="NCBI Taxonomy" id="314278"/>
    <lineage>
        <taxon>Bacteria</taxon>
        <taxon>Pseudomonadati</taxon>
        <taxon>Pseudomonadota</taxon>
        <taxon>Gammaproteobacteria</taxon>
        <taxon>Chromatiales</taxon>
        <taxon>Ectothiorhodospiraceae</taxon>
        <taxon>Nitrococcus</taxon>
    </lineage>
</organism>
<evidence type="ECO:0000313" key="3">
    <source>
        <dbReference type="Proteomes" id="UP000003374"/>
    </source>
</evidence>
<comment type="caution">
    <text evidence="2">The sequence shown here is derived from an EMBL/GenBank/DDBJ whole genome shotgun (WGS) entry which is preliminary data.</text>
</comment>
<feature type="domain" description="Transposase IS200-like" evidence="1">
    <location>
        <begin position="9"/>
        <end position="124"/>
    </location>
</feature>
<dbReference type="SUPFAM" id="SSF143422">
    <property type="entry name" value="Transposase IS200-like"/>
    <property type="match status" value="1"/>
</dbReference>
<dbReference type="PANTHER" id="PTHR34322">
    <property type="entry name" value="TRANSPOSASE, Y1_TNP DOMAIN-CONTAINING"/>
    <property type="match status" value="1"/>
</dbReference>
<accession>A4BRJ3</accession>
<dbReference type="GO" id="GO:0006313">
    <property type="term" value="P:DNA transposition"/>
    <property type="evidence" value="ECO:0007669"/>
    <property type="project" value="InterPro"/>
</dbReference>
<evidence type="ECO:0000259" key="1">
    <source>
        <dbReference type="SMART" id="SM01321"/>
    </source>
</evidence>
<dbReference type="GO" id="GO:0004803">
    <property type="term" value="F:transposase activity"/>
    <property type="evidence" value="ECO:0007669"/>
    <property type="project" value="InterPro"/>
</dbReference>
<dbReference type="InterPro" id="IPR002686">
    <property type="entry name" value="Transposase_17"/>
</dbReference>
<dbReference type="GO" id="GO:0003677">
    <property type="term" value="F:DNA binding"/>
    <property type="evidence" value="ECO:0007669"/>
    <property type="project" value="InterPro"/>
</dbReference>
<dbReference type="eggNOG" id="COG1943">
    <property type="taxonomic scope" value="Bacteria"/>
</dbReference>
<proteinExistence type="predicted"/>
<reference evidence="2 3" key="1">
    <citation type="submission" date="2006-02" db="EMBL/GenBank/DDBJ databases">
        <authorList>
            <person name="Waterbury J."/>
            <person name="Ferriera S."/>
            <person name="Johnson J."/>
            <person name="Kravitz S."/>
            <person name="Halpern A."/>
            <person name="Remington K."/>
            <person name="Beeson K."/>
            <person name="Tran B."/>
            <person name="Rogers Y.-H."/>
            <person name="Friedman R."/>
            <person name="Venter J.C."/>
        </authorList>
    </citation>
    <scope>NUCLEOTIDE SEQUENCE [LARGE SCALE GENOMIC DNA]</scope>
    <source>
        <strain evidence="2 3">Nb-231</strain>
    </source>
</reference>
<sequence>MPRANRHWRSGHVWHITHRCHRQQFLLKFARDRRLWRCWLFKARQRFGLCVLDFIVTSNHIHLLVQDRGHGEIAKSMQLIAGRTAQAYNQRKQRRGAYWEDRYHATAIEADEHLARCITYIDLNMVRAGAVHHPREWEASGYREIQNPPARYRAINYQPSWIGWASRIFNGFN</sequence>
<dbReference type="HOGENOM" id="CLU_068226_4_0_6"/>
<gene>
    <name evidence="2" type="ORF">NB231_02318</name>
</gene>
<dbReference type="Proteomes" id="UP000003374">
    <property type="component" value="Unassembled WGS sequence"/>
</dbReference>
<dbReference type="InterPro" id="IPR036515">
    <property type="entry name" value="Transposase_17_sf"/>
</dbReference>
<dbReference type="Gene3D" id="3.30.70.1290">
    <property type="entry name" value="Transposase IS200-like"/>
    <property type="match status" value="1"/>
</dbReference>
<dbReference type="AlphaFoldDB" id="A4BRJ3"/>
<dbReference type="PANTHER" id="PTHR34322:SF2">
    <property type="entry name" value="TRANSPOSASE IS200-LIKE DOMAIN-CONTAINING PROTEIN"/>
    <property type="match status" value="1"/>
</dbReference>
<protein>
    <recommendedName>
        <fullName evidence="1">Transposase IS200-like domain-containing protein</fullName>
    </recommendedName>
</protein>
<dbReference type="Pfam" id="PF01797">
    <property type="entry name" value="Y1_Tnp"/>
    <property type="match status" value="1"/>
</dbReference>